<dbReference type="PANTHER" id="PTHR34596:SF2">
    <property type="entry name" value="CHITOPORIN"/>
    <property type="match status" value="1"/>
</dbReference>
<evidence type="ECO:0000256" key="2">
    <source>
        <dbReference type="ARBA" id="ARBA00022448"/>
    </source>
</evidence>
<proteinExistence type="inferred from homology"/>
<protein>
    <submittedName>
        <fullName evidence="5">Outer membrane porin, OprD family</fullName>
    </submittedName>
</protein>
<dbReference type="EMBL" id="CP029822">
    <property type="protein sequence ID" value="AZS51100.1"/>
    <property type="molecule type" value="Genomic_DNA"/>
</dbReference>
<keyword evidence="2" id="KW-0813">Transport</keyword>
<accession>A0A3S9XFE3</accession>
<sequence length="488" mass="54575">MRSDYPCYFLEKKMKLRSSSIFLTVGMMSLTNLAIADTVESQKDAKGFIEDSHLEVISRTMYMSSNPRHGGYYSLGGTAKREKDTGQAENSGTSLIGLYSSGYTQGTVGFGVDAIAMQALSFDNGRGHSGDDNNNMFSSDGRSGRSQNYISKLAPSLKLRVSKTELKYGQMMVDTPVFATQGIDDKLLPQDATGFFLSSKEVDKLTVNAGYFTALREQEFSHNDSVTQDSDFSPNGETLRRAIFAGLEYQFTDNLSGQVYASRNKDFWRKYYTNLNYTYNINTDNSVNFDFNWYNTKSIGKGYADVIRSNGDNRRINSNLWSLAAAYTYKVHTFTLAYQRNSGRGGLGGYSYLYDVDGGGAIAVANSVQYSDFKSENQRSWQLGYNLDFSDYGVPGLNFGILYVKGTDAVNANQNNRHNGKAWERDIDISYTIQEGKAKDLSLALKYATYRSNFDGSNDYSVNGRHNAHGRNNVDEVRVILQYPWSIL</sequence>
<dbReference type="KEGG" id="emo:DM558_10100"/>
<evidence type="ECO:0000313" key="6">
    <source>
        <dbReference type="Proteomes" id="UP000273143"/>
    </source>
</evidence>
<evidence type="ECO:0000256" key="1">
    <source>
        <dbReference type="ARBA" id="ARBA00009075"/>
    </source>
</evidence>
<evidence type="ECO:0000256" key="4">
    <source>
        <dbReference type="SAM" id="MobiDB-lite"/>
    </source>
</evidence>
<gene>
    <name evidence="5" type="ORF">DM558_10100</name>
</gene>
<dbReference type="PANTHER" id="PTHR34596">
    <property type="entry name" value="CHITOPORIN"/>
    <property type="match status" value="1"/>
</dbReference>
<dbReference type="GO" id="GO:0015288">
    <property type="term" value="F:porin activity"/>
    <property type="evidence" value="ECO:0007669"/>
    <property type="project" value="TreeGrafter"/>
</dbReference>
<dbReference type="GO" id="GO:0016020">
    <property type="term" value="C:membrane"/>
    <property type="evidence" value="ECO:0007669"/>
    <property type="project" value="InterPro"/>
</dbReference>
<keyword evidence="3" id="KW-0732">Signal</keyword>
<reference evidence="6" key="1">
    <citation type="submission" date="2018-06" db="EMBL/GenBank/DDBJ databases">
        <title>Complete genome of Pseudomonas insecticola strain QZS01.</title>
        <authorList>
            <person name="Wang J."/>
            <person name="Su Q."/>
        </authorList>
    </citation>
    <scope>NUCLEOTIDE SEQUENCE [LARGE SCALE GENOMIC DNA]</scope>
    <source>
        <strain evidence="6">QZS01</strain>
    </source>
</reference>
<dbReference type="AlphaFoldDB" id="A0A3S9XFE3"/>
<comment type="similarity">
    <text evidence="1">Belongs to the outer membrane porin (Opr) (TC 1.B.25) family.</text>
</comment>
<organism evidence="5 6">
    <name type="scientific">Entomomonas moraniae</name>
    <dbReference type="NCBI Taxonomy" id="2213226"/>
    <lineage>
        <taxon>Bacteria</taxon>
        <taxon>Pseudomonadati</taxon>
        <taxon>Pseudomonadota</taxon>
        <taxon>Gammaproteobacteria</taxon>
        <taxon>Pseudomonadales</taxon>
        <taxon>Pseudomonadaceae</taxon>
        <taxon>Entomomonas</taxon>
    </lineage>
</organism>
<name>A0A3S9XFE3_9GAMM</name>
<evidence type="ECO:0000256" key="3">
    <source>
        <dbReference type="ARBA" id="ARBA00022729"/>
    </source>
</evidence>
<keyword evidence="6" id="KW-1185">Reference proteome</keyword>
<dbReference type="InterPro" id="IPR023614">
    <property type="entry name" value="Porin_dom_sf"/>
</dbReference>
<dbReference type="Proteomes" id="UP000273143">
    <property type="component" value="Chromosome"/>
</dbReference>
<feature type="compositionally biased region" description="Polar residues" evidence="4">
    <location>
        <begin position="132"/>
        <end position="145"/>
    </location>
</feature>
<dbReference type="Gene3D" id="2.40.160.10">
    <property type="entry name" value="Porin"/>
    <property type="match status" value="1"/>
</dbReference>
<dbReference type="InterPro" id="IPR005318">
    <property type="entry name" value="OM_porin_bac"/>
</dbReference>
<evidence type="ECO:0000313" key="5">
    <source>
        <dbReference type="EMBL" id="AZS51100.1"/>
    </source>
</evidence>
<feature type="region of interest" description="Disordered" evidence="4">
    <location>
        <begin position="125"/>
        <end position="145"/>
    </location>
</feature>
<dbReference type="Pfam" id="PF03573">
    <property type="entry name" value="OprD"/>
    <property type="match status" value="1"/>
</dbReference>